<sequence length="63" mass="6887">MKPIVIDNDDTLRDDTVQDRLVADDHDAYSFFGNRSEFPDYTGNSPEIVVGILHSCSALATAG</sequence>
<protein>
    <submittedName>
        <fullName evidence="1">Uncharacterized protein</fullName>
    </submittedName>
</protein>
<name>A0ABT3CCC3_9MYCO</name>
<reference evidence="1 2" key="1">
    <citation type="journal article" date="2022" name="BMC Genomics">
        <title>Comparative genome analysis of mycobacteria focusing on tRNA and non-coding RNA.</title>
        <authorList>
            <person name="Behra P.R.K."/>
            <person name="Pettersson B.M.F."/>
            <person name="Ramesh M."/>
            <person name="Das S."/>
            <person name="Dasgupta S."/>
            <person name="Kirsebom L.A."/>
        </authorList>
    </citation>
    <scope>NUCLEOTIDE SEQUENCE [LARGE SCALE GENOMIC DNA]</scope>
    <source>
        <strain evidence="1 2">DSM 44078</strain>
    </source>
</reference>
<dbReference type="Proteomes" id="UP001526201">
    <property type="component" value="Unassembled WGS sequence"/>
</dbReference>
<keyword evidence="2" id="KW-1185">Reference proteome</keyword>
<gene>
    <name evidence="1" type="ORF">H7J73_13920</name>
</gene>
<evidence type="ECO:0000313" key="2">
    <source>
        <dbReference type="Proteomes" id="UP001526201"/>
    </source>
</evidence>
<organism evidence="1 2">
    <name type="scientific">Mycolicibacterium komossense</name>
    <dbReference type="NCBI Taxonomy" id="1779"/>
    <lineage>
        <taxon>Bacteria</taxon>
        <taxon>Bacillati</taxon>
        <taxon>Actinomycetota</taxon>
        <taxon>Actinomycetes</taxon>
        <taxon>Mycobacteriales</taxon>
        <taxon>Mycobacteriaceae</taxon>
        <taxon>Mycolicibacterium</taxon>
    </lineage>
</organism>
<dbReference type="RefSeq" id="WP_264068055.1">
    <property type="nucleotide sequence ID" value="NZ_JACKTY010000029.1"/>
</dbReference>
<proteinExistence type="predicted"/>
<dbReference type="EMBL" id="JACKTY010000029">
    <property type="protein sequence ID" value="MCV7227128.1"/>
    <property type="molecule type" value="Genomic_DNA"/>
</dbReference>
<comment type="caution">
    <text evidence="1">The sequence shown here is derived from an EMBL/GenBank/DDBJ whole genome shotgun (WGS) entry which is preliminary data.</text>
</comment>
<evidence type="ECO:0000313" key="1">
    <source>
        <dbReference type="EMBL" id="MCV7227128.1"/>
    </source>
</evidence>
<accession>A0ABT3CCC3</accession>